<keyword evidence="3" id="KW-0274">FAD</keyword>
<dbReference type="Gene3D" id="3.30.560.10">
    <property type="entry name" value="Glucose Oxidase, domain 3"/>
    <property type="match status" value="1"/>
</dbReference>
<dbReference type="AlphaFoldDB" id="A0A4R0RU91"/>
<protein>
    <recommendedName>
        <fullName evidence="4">Glucose-methanol-choline oxidoreductase N-terminal domain-containing protein</fullName>
    </recommendedName>
</protein>
<evidence type="ECO:0000256" key="3">
    <source>
        <dbReference type="PIRSR" id="PIRSR000137-2"/>
    </source>
</evidence>
<dbReference type="PANTHER" id="PTHR11552">
    <property type="entry name" value="GLUCOSE-METHANOL-CHOLINE GMC OXIDOREDUCTASE"/>
    <property type="match status" value="1"/>
</dbReference>
<evidence type="ECO:0000259" key="4">
    <source>
        <dbReference type="PROSITE" id="PS00624"/>
    </source>
</evidence>
<dbReference type="PROSITE" id="PS00624">
    <property type="entry name" value="GMC_OXRED_2"/>
    <property type="match status" value="1"/>
</dbReference>
<feature type="binding site" evidence="3">
    <location>
        <begin position="17"/>
        <end position="18"/>
    </location>
    <ligand>
        <name>FAD</name>
        <dbReference type="ChEBI" id="CHEBI:57692"/>
    </ligand>
</feature>
<dbReference type="Pfam" id="PF05199">
    <property type="entry name" value="GMC_oxred_C"/>
    <property type="match status" value="1"/>
</dbReference>
<feature type="domain" description="Glucose-methanol-choline oxidoreductase N-terminal" evidence="4">
    <location>
        <begin position="276"/>
        <end position="290"/>
    </location>
</feature>
<dbReference type="STRING" id="92696.A0A4R0RU91"/>
<comment type="caution">
    <text evidence="5">The sequence shown here is derived from an EMBL/GenBank/DDBJ whole genome shotgun (WGS) entry which is preliminary data.</text>
</comment>
<organism evidence="5 6">
    <name type="scientific">Steccherinum ochraceum</name>
    <dbReference type="NCBI Taxonomy" id="92696"/>
    <lineage>
        <taxon>Eukaryota</taxon>
        <taxon>Fungi</taxon>
        <taxon>Dikarya</taxon>
        <taxon>Basidiomycota</taxon>
        <taxon>Agaricomycotina</taxon>
        <taxon>Agaricomycetes</taxon>
        <taxon>Polyporales</taxon>
        <taxon>Steccherinaceae</taxon>
        <taxon>Steccherinum</taxon>
    </lineage>
</organism>
<dbReference type="InterPro" id="IPR012132">
    <property type="entry name" value="GMC_OxRdtase"/>
</dbReference>
<keyword evidence="6" id="KW-1185">Reference proteome</keyword>
<dbReference type="Proteomes" id="UP000292702">
    <property type="component" value="Unassembled WGS sequence"/>
</dbReference>
<dbReference type="OrthoDB" id="269227at2759"/>
<reference evidence="5 6" key="1">
    <citation type="submission" date="2018-11" db="EMBL/GenBank/DDBJ databases">
        <title>Genome assembly of Steccherinum ochraceum LE-BIN_3174, the white-rot fungus of the Steccherinaceae family (The Residual Polyporoid clade, Polyporales, Basidiomycota).</title>
        <authorList>
            <person name="Fedorova T.V."/>
            <person name="Glazunova O.A."/>
            <person name="Landesman E.O."/>
            <person name="Moiseenko K.V."/>
            <person name="Psurtseva N.V."/>
            <person name="Savinova O.S."/>
            <person name="Shakhova N.V."/>
            <person name="Tyazhelova T.V."/>
            <person name="Vasina D.V."/>
        </authorList>
    </citation>
    <scope>NUCLEOTIDE SEQUENCE [LARGE SCALE GENOMIC DNA]</scope>
    <source>
        <strain evidence="5 6">LE-BIN_3174</strain>
    </source>
</reference>
<accession>A0A4R0RU91</accession>
<proteinExistence type="inferred from homology"/>
<comment type="similarity">
    <text evidence="2">Belongs to the GMC oxidoreductase family.</text>
</comment>
<dbReference type="GO" id="GO:0016614">
    <property type="term" value="F:oxidoreductase activity, acting on CH-OH group of donors"/>
    <property type="evidence" value="ECO:0007669"/>
    <property type="project" value="InterPro"/>
</dbReference>
<dbReference type="GO" id="GO:0050660">
    <property type="term" value="F:flavin adenine dinucleotide binding"/>
    <property type="evidence" value="ECO:0007669"/>
    <property type="project" value="InterPro"/>
</dbReference>
<evidence type="ECO:0000256" key="1">
    <source>
        <dbReference type="ARBA" id="ARBA00001974"/>
    </source>
</evidence>
<keyword evidence="3" id="KW-0285">Flavoprotein</keyword>
<sequence length="534" mass="57762">MSSQGQPFDIIFAGGGTTACVVAGRLAAADPSLRILIIEAGPATQDDLAHTQPARYATHLLPDSKTIKVVEASPSEYVGGRAVAIVGGQCLGGGSSVNFVTYTRASASDYDDWETKHGNPGWGYKDMLPYLKKFETYDVDPGLDTHGYSGPIKVSRGGLYGNVGNDFLDVAPRYDTQRNVVADPNGLVSGCNAYGRWPKYINGQTGSRSDAAHHYIYTQTSNQNLVISTGYFVKRIIFEDNRAVGVEYVPDPRTNASGAHEVLTARATRLVVVSAGSLGSPLVLERSGVGSKSLLTKLGIPVIADLPGVGDKYQDHQGLFPPYFASDESLTLDGIVRGDQEELDRWTLAWEKGTGLLASNGLDAGIKLRPSETELKEIGPAFASRWSDFYVPAPDKPAIFFGPLAVLVGDPSTAPARKYFTIEYFVEHPASFGHIHIMSAEDVAAPPDFDPAFLTKPEDLALLVWGYKRSRELARRMPCYRGEYAPSHPKFPEDSEAACKASALPVAPDAPDIRWTAEDDKAIEEYTRAFVASF</sequence>
<dbReference type="InterPro" id="IPR036188">
    <property type="entry name" value="FAD/NAD-bd_sf"/>
</dbReference>
<dbReference type="SUPFAM" id="SSF54373">
    <property type="entry name" value="FAD-linked reductases, C-terminal domain"/>
    <property type="match status" value="1"/>
</dbReference>
<dbReference type="InterPro" id="IPR007867">
    <property type="entry name" value="GMC_OxRtase_C"/>
</dbReference>
<name>A0A4R0RU91_9APHY</name>
<feature type="binding site" evidence="3">
    <location>
        <position position="233"/>
    </location>
    <ligand>
        <name>FAD</name>
        <dbReference type="ChEBI" id="CHEBI:57692"/>
    </ligand>
</feature>
<dbReference type="Pfam" id="PF00732">
    <property type="entry name" value="GMC_oxred_N"/>
    <property type="match status" value="1"/>
</dbReference>
<evidence type="ECO:0000256" key="2">
    <source>
        <dbReference type="ARBA" id="ARBA00010790"/>
    </source>
</evidence>
<evidence type="ECO:0000313" key="6">
    <source>
        <dbReference type="Proteomes" id="UP000292702"/>
    </source>
</evidence>
<evidence type="ECO:0000313" key="5">
    <source>
        <dbReference type="EMBL" id="TCD71566.1"/>
    </source>
</evidence>
<dbReference type="EMBL" id="RWJN01000004">
    <property type="protein sequence ID" value="TCD71566.1"/>
    <property type="molecule type" value="Genomic_DNA"/>
</dbReference>
<dbReference type="SUPFAM" id="SSF51905">
    <property type="entry name" value="FAD/NAD(P)-binding domain"/>
    <property type="match status" value="1"/>
</dbReference>
<gene>
    <name evidence="5" type="ORF">EIP91_007313</name>
</gene>
<dbReference type="PANTHER" id="PTHR11552:SF78">
    <property type="entry name" value="GLUCOSE-METHANOL-CHOLINE OXIDOREDUCTASE N-TERMINAL DOMAIN-CONTAINING PROTEIN"/>
    <property type="match status" value="1"/>
</dbReference>
<dbReference type="PIRSF" id="PIRSF000137">
    <property type="entry name" value="Alcohol_oxidase"/>
    <property type="match status" value="1"/>
</dbReference>
<comment type="cofactor">
    <cofactor evidence="1 3">
        <name>FAD</name>
        <dbReference type="ChEBI" id="CHEBI:57692"/>
    </cofactor>
</comment>
<dbReference type="Gene3D" id="3.50.50.60">
    <property type="entry name" value="FAD/NAD(P)-binding domain"/>
    <property type="match status" value="1"/>
</dbReference>
<dbReference type="InterPro" id="IPR000172">
    <property type="entry name" value="GMC_OxRdtase_N"/>
</dbReference>